<reference evidence="1 2" key="1">
    <citation type="journal article" date="2011" name="EMBO J.">
        <title>Structural diversity of bacterial flagellar motors.</title>
        <authorList>
            <person name="Chen S."/>
            <person name="Beeby M."/>
            <person name="Murphy G.E."/>
            <person name="Leadbetter J.R."/>
            <person name="Hendrixson D.R."/>
            <person name="Briegel A."/>
            <person name="Li Z."/>
            <person name="Shi J."/>
            <person name="Tocheva E.I."/>
            <person name="Muller A."/>
            <person name="Dobro M.J."/>
            <person name="Jensen G.J."/>
        </authorList>
    </citation>
    <scope>NUCLEOTIDE SEQUENCE [LARGE SCALE GENOMIC DNA]</scope>
    <source>
        <strain evidence="1 2">DSM 6540</strain>
    </source>
</reference>
<dbReference type="Proteomes" id="UP000003240">
    <property type="component" value="Unassembled WGS sequence"/>
</dbReference>
<comment type="caution">
    <text evidence="1">The sequence shown here is derived from an EMBL/GenBank/DDBJ whole genome shotgun (WGS) entry which is preliminary data.</text>
</comment>
<protein>
    <submittedName>
        <fullName evidence="1">Uncharacterized protein</fullName>
    </submittedName>
</protein>
<keyword evidence="2" id="KW-1185">Reference proteome</keyword>
<dbReference type="EMBL" id="AFGF01000107">
    <property type="protein sequence ID" value="EGO63477.1"/>
    <property type="molecule type" value="Genomic_DNA"/>
</dbReference>
<accession>F7NK36</accession>
<dbReference type="AlphaFoldDB" id="F7NK36"/>
<proteinExistence type="predicted"/>
<dbReference type="STRING" id="1009370.ALO_12246"/>
<evidence type="ECO:0000313" key="2">
    <source>
        <dbReference type="Proteomes" id="UP000003240"/>
    </source>
</evidence>
<name>F7NK36_9FIRM</name>
<sequence>MLFYWNLSSKKFVAIGTIIRRNILLFVEFVTENSKAI</sequence>
<evidence type="ECO:0000313" key="1">
    <source>
        <dbReference type="EMBL" id="EGO63477.1"/>
    </source>
</evidence>
<organism evidence="1 2">
    <name type="scientific">Acetonema longum DSM 6540</name>
    <dbReference type="NCBI Taxonomy" id="1009370"/>
    <lineage>
        <taxon>Bacteria</taxon>
        <taxon>Bacillati</taxon>
        <taxon>Bacillota</taxon>
        <taxon>Negativicutes</taxon>
        <taxon>Acetonemataceae</taxon>
        <taxon>Acetonema</taxon>
    </lineage>
</organism>
<gene>
    <name evidence="1" type="ORF">ALO_12246</name>
</gene>